<dbReference type="Gene3D" id="1.20.120.1850">
    <property type="entry name" value="Ebh helix bundles repeating unit (S and A modules)"/>
    <property type="match status" value="1"/>
</dbReference>
<dbReference type="SMR" id="A0A9E2KSS6"/>
<name>A0A9E2KSS6_9LACO</name>
<sequence>MKLSHKLIMVSAAALMTVSPVISQVSPNATVEAAKKSSKKKTTVKKTAKKQTTSKKKTSKSKKTTKKISKKTSKKNTKKSVKTSVKADQIVLSHNSYIYLSNGKRNKNYKVGNKVWPNLNKGVKLNAFGTKVIKGKLYYFIGNNSYIKAANVGTVNGKKVSAKAAENKNEKETTKTIKLTHNAYVYNYKGKRIKKAGTLKKNSEITYVGTRNIKKKKYFNLGKGQYIKAANAKIIQKNVDKIEPGDEDTYIKIVTNSITYDENGDAYTPTIWQLKGTDCRVISAQKIKGKWYYQIGSVKGATQWIKAVNAHVVAGPTLIKDPSYKEPTPDVDVADTIVTLRVGAPTYNSKGEVISNNSFNAGQSLRVSKLVWIYLPSENQSVKFYKIASDSKSYIRVDDVDLISGKNLTAVNTSEDAYENGKIATSSDKSELASLINNASTVKNSDSYKLASNDDQVNYNNAIALGENVNTDSKATLHDVKNALNAIKTALSSLNGAKITVFDRNNLSSNEIDAIIKLAAKVNNVSESDVHFTDNNQNLSITTASGYTRTEPVTNYLN</sequence>
<dbReference type="Proteomes" id="UP000823844">
    <property type="component" value="Unassembled WGS sequence"/>
</dbReference>
<evidence type="ECO:0000313" key="5">
    <source>
        <dbReference type="Proteomes" id="UP000823844"/>
    </source>
</evidence>
<protein>
    <submittedName>
        <fullName evidence="4">SLAP domain-containing protein</fullName>
    </submittedName>
</protein>
<feature type="domain" description="S-layer protein C-terminal" evidence="3">
    <location>
        <begin position="83"/>
        <end position="150"/>
    </location>
</feature>
<evidence type="ECO:0000256" key="2">
    <source>
        <dbReference type="SAM" id="SignalP"/>
    </source>
</evidence>
<comment type="caution">
    <text evidence="4">The sequence shown here is derived from an EMBL/GenBank/DDBJ whole genome shotgun (WGS) entry which is preliminary data.</text>
</comment>
<feature type="region of interest" description="Disordered" evidence="1">
    <location>
        <begin position="33"/>
        <end position="84"/>
    </location>
</feature>
<feature type="domain" description="S-layer protein C-terminal" evidence="3">
    <location>
        <begin position="172"/>
        <end position="230"/>
    </location>
</feature>
<proteinExistence type="predicted"/>
<evidence type="ECO:0000259" key="3">
    <source>
        <dbReference type="Pfam" id="PF03217"/>
    </source>
</evidence>
<feature type="compositionally biased region" description="Basic residues" evidence="1">
    <location>
        <begin position="36"/>
        <end position="81"/>
    </location>
</feature>
<feature type="chain" id="PRO_5039062591" evidence="2">
    <location>
        <begin position="24"/>
        <end position="558"/>
    </location>
</feature>
<feature type="signal peptide" evidence="2">
    <location>
        <begin position="1"/>
        <end position="23"/>
    </location>
</feature>
<dbReference type="Pfam" id="PF03217">
    <property type="entry name" value="SlpA"/>
    <property type="match status" value="3"/>
</dbReference>
<gene>
    <name evidence="4" type="ORF">H9806_06995</name>
</gene>
<evidence type="ECO:0000256" key="1">
    <source>
        <dbReference type="SAM" id="MobiDB-lite"/>
    </source>
</evidence>
<dbReference type="InterPro" id="IPR009063">
    <property type="entry name" value="Ig/albumin-bd_sf"/>
</dbReference>
<reference evidence="4" key="1">
    <citation type="journal article" date="2021" name="PeerJ">
        <title>Extensive microbial diversity within the chicken gut microbiome revealed by metagenomics and culture.</title>
        <authorList>
            <person name="Gilroy R."/>
            <person name="Ravi A."/>
            <person name="Getino M."/>
            <person name="Pursley I."/>
            <person name="Horton D.L."/>
            <person name="Alikhan N.F."/>
            <person name="Baker D."/>
            <person name="Gharbi K."/>
            <person name="Hall N."/>
            <person name="Watson M."/>
            <person name="Adriaenssens E.M."/>
            <person name="Foster-Nyarko E."/>
            <person name="Jarju S."/>
            <person name="Secka A."/>
            <person name="Antonio M."/>
            <person name="Oren A."/>
            <person name="Chaudhuri R.R."/>
            <person name="La Ragione R."/>
            <person name="Hildebrand F."/>
            <person name="Pallen M.J."/>
        </authorList>
    </citation>
    <scope>NUCLEOTIDE SEQUENCE</scope>
    <source>
        <strain evidence="4">F6-686</strain>
    </source>
</reference>
<dbReference type="SUPFAM" id="SSF46997">
    <property type="entry name" value="Bacterial immunoglobulin/albumin-binding domains"/>
    <property type="match status" value="1"/>
</dbReference>
<reference evidence="4" key="2">
    <citation type="submission" date="2021-04" db="EMBL/GenBank/DDBJ databases">
        <authorList>
            <person name="Gilroy R."/>
        </authorList>
    </citation>
    <scope>NUCLEOTIDE SEQUENCE</scope>
    <source>
        <strain evidence="4">F6-686</strain>
    </source>
</reference>
<dbReference type="EMBL" id="JAHLFT010000087">
    <property type="protein sequence ID" value="MBU3828855.1"/>
    <property type="molecule type" value="Genomic_DNA"/>
</dbReference>
<accession>A0A9E2KSS6</accession>
<evidence type="ECO:0000313" key="4">
    <source>
        <dbReference type="EMBL" id="MBU3828855.1"/>
    </source>
</evidence>
<feature type="domain" description="S-layer protein C-terminal" evidence="3">
    <location>
        <begin position="252"/>
        <end position="307"/>
    </location>
</feature>
<dbReference type="Pfam" id="PF07554">
    <property type="entry name" value="FIVAR"/>
    <property type="match status" value="1"/>
</dbReference>
<dbReference type="InterPro" id="IPR024968">
    <property type="entry name" value="SlpA_C_lactobacillus"/>
</dbReference>
<keyword evidence="2" id="KW-0732">Signal</keyword>
<organism evidence="4 5">
    <name type="scientific">Candidatus Lactobacillus pullistercoris</name>
    <dbReference type="NCBI Taxonomy" id="2838636"/>
    <lineage>
        <taxon>Bacteria</taxon>
        <taxon>Bacillati</taxon>
        <taxon>Bacillota</taxon>
        <taxon>Bacilli</taxon>
        <taxon>Lactobacillales</taxon>
        <taxon>Lactobacillaceae</taxon>
        <taxon>Lactobacillus</taxon>
    </lineage>
</organism>
<dbReference type="AlphaFoldDB" id="A0A9E2KSS6"/>